<organism evidence="3 4">
    <name type="scientific">Leersia perrieri</name>
    <dbReference type="NCBI Taxonomy" id="77586"/>
    <lineage>
        <taxon>Eukaryota</taxon>
        <taxon>Viridiplantae</taxon>
        <taxon>Streptophyta</taxon>
        <taxon>Embryophyta</taxon>
        <taxon>Tracheophyta</taxon>
        <taxon>Spermatophyta</taxon>
        <taxon>Magnoliopsida</taxon>
        <taxon>Liliopsida</taxon>
        <taxon>Poales</taxon>
        <taxon>Poaceae</taxon>
        <taxon>BOP clade</taxon>
        <taxon>Oryzoideae</taxon>
        <taxon>Oryzeae</taxon>
        <taxon>Oryzinae</taxon>
        <taxon>Leersia</taxon>
    </lineage>
</organism>
<dbReference type="GO" id="GO:0005673">
    <property type="term" value="C:transcription factor TFIIE complex"/>
    <property type="evidence" value="ECO:0007669"/>
    <property type="project" value="InterPro"/>
</dbReference>
<accession>A0A0D9VQ58</accession>
<dbReference type="EnsemblPlants" id="LPERR03G04940.4">
    <property type="protein sequence ID" value="LPERR03G04940.4"/>
    <property type="gene ID" value="LPERR03G04940"/>
</dbReference>
<name>A0A0D9VQ58_9ORYZ</name>
<reference evidence="3" key="3">
    <citation type="submission" date="2015-04" db="UniProtKB">
        <authorList>
            <consortium name="EnsemblPlants"/>
        </authorList>
    </citation>
    <scope>IDENTIFICATION</scope>
</reference>
<evidence type="ECO:0000256" key="1">
    <source>
        <dbReference type="SAM" id="MobiDB-lite"/>
    </source>
</evidence>
<protein>
    <recommendedName>
        <fullName evidence="2">TFIIE beta domain-containing protein</fullName>
    </recommendedName>
</protein>
<feature type="domain" description="TFIIE beta" evidence="2">
    <location>
        <begin position="134"/>
        <end position="207"/>
    </location>
</feature>
<evidence type="ECO:0000313" key="3">
    <source>
        <dbReference type="EnsemblPlants" id="LPERR03G04940.4"/>
    </source>
</evidence>
<dbReference type="GO" id="GO:0006367">
    <property type="term" value="P:transcription initiation at RNA polymerase II promoter"/>
    <property type="evidence" value="ECO:0007669"/>
    <property type="project" value="InterPro"/>
</dbReference>
<dbReference type="PANTHER" id="PTHR12716:SF8">
    <property type="entry name" value="TRANSCRIPTION INITIATION FACTOR IIE SUBUNIT BETA"/>
    <property type="match status" value="1"/>
</dbReference>
<reference evidence="4" key="2">
    <citation type="submission" date="2013-12" db="EMBL/GenBank/DDBJ databases">
        <authorList>
            <person name="Yu Y."/>
            <person name="Lee S."/>
            <person name="de Baynast K."/>
            <person name="Wissotski M."/>
            <person name="Liu L."/>
            <person name="Talag J."/>
            <person name="Goicoechea J."/>
            <person name="Angelova A."/>
            <person name="Jetty R."/>
            <person name="Kudrna D."/>
            <person name="Golser W."/>
            <person name="Rivera L."/>
            <person name="Zhang J."/>
            <person name="Wing R."/>
        </authorList>
    </citation>
    <scope>NUCLEOTIDE SEQUENCE</scope>
</reference>
<dbReference type="PANTHER" id="PTHR12716">
    <property type="entry name" value="TRANSCRIPTION INITIATION FACTOR IIE, BETA SUBUNIT"/>
    <property type="match status" value="1"/>
</dbReference>
<dbReference type="Proteomes" id="UP000032180">
    <property type="component" value="Chromosome 3"/>
</dbReference>
<dbReference type="PROSITE" id="PS51351">
    <property type="entry name" value="TFIIE_BETA_C"/>
    <property type="match status" value="1"/>
</dbReference>
<dbReference type="InterPro" id="IPR003166">
    <property type="entry name" value="TFIIE_bsu_DNA-bd"/>
</dbReference>
<evidence type="ECO:0000259" key="2">
    <source>
        <dbReference type="PROSITE" id="PS51351"/>
    </source>
</evidence>
<dbReference type="GO" id="GO:0001097">
    <property type="term" value="F:TFIIH-class transcription factor complex binding"/>
    <property type="evidence" value="ECO:0007669"/>
    <property type="project" value="TreeGrafter"/>
</dbReference>
<sequence>MRSVSIPARQIGQNRPRNGKAGSPKRKKHYPIGLLALQRVMSMPHDQQRHQPQTVAARRSCDWRRRRQAPPTAMKSRRDGRRLVMEDDEDERRDDGGFFLTAGEVPDNFIRHSCKPNFNSKVKYLSKDDTEKLRRIGLVRMSSVGAQLNLVFELLYMTRQALTAEQINVATYVHVHGNKVVFDCLRNNQKVHFDGIRFSYKSKYDLKGRDQLLSLIGEFPGVLPVVDVKDAYLAVLGDLKSLLALTPICPSCSWT</sequence>
<keyword evidence="4" id="KW-1185">Reference proteome</keyword>
<feature type="region of interest" description="Disordered" evidence="1">
    <location>
        <begin position="1"/>
        <end position="29"/>
    </location>
</feature>
<feature type="region of interest" description="Disordered" evidence="1">
    <location>
        <begin position="44"/>
        <end position="89"/>
    </location>
</feature>
<dbReference type="AlphaFoldDB" id="A0A0D9VQ58"/>
<dbReference type="Gramene" id="LPERR03G04940.4">
    <property type="protein sequence ID" value="LPERR03G04940.4"/>
    <property type="gene ID" value="LPERR03G04940"/>
</dbReference>
<dbReference type="InterPro" id="IPR016656">
    <property type="entry name" value="TFIIE-bsu"/>
</dbReference>
<reference evidence="3 4" key="1">
    <citation type="submission" date="2012-08" db="EMBL/GenBank/DDBJ databases">
        <title>Oryza genome evolution.</title>
        <authorList>
            <person name="Wing R.A."/>
        </authorList>
    </citation>
    <scope>NUCLEOTIDE SEQUENCE</scope>
</reference>
<evidence type="ECO:0000313" key="4">
    <source>
        <dbReference type="Proteomes" id="UP000032180"/>
    </source>
</evidence>
<proteinExistence type="predicted"/>